<keyword evidence="1" id="KW-0812">Transmembrane</keyword>
<accession>A0ABP0EKY0</accession>
<dbReference type="Proteomes" id="UP001497600">
    <property type="component" value="Chromosome F"/>
</dbReference>
<sequence>MLLTRLAIAPRIYTRPASLLSFGSRSFYRFRSNLPENFNPKTDLPSEGEWKHIKHHIPGESIQKNDLKSRVPKFPLVKEIVPTLLPRPGVPQVGDQYSFKQVLNILKRKTKPELIYEAEPHRLYFLASICFAVLLTVYGLVLLEYGVYESSERYKLNEKELTKELLDREWVFDVAKFSIPGLILLRFALAAARFPTRLIRRMWYLPGRVEHIKFTSYPMFPGQATPVFTVPLENLVRSKRAKVWTGRGFYGTADNSHFYFALRETAPKARSWVVDRKGFFWSDGRVFDVLFGKESVAEAELGIPYDEQFGIINRGVKKQKDQLRAQHGMFYKYKLQAAEMKKDFKRAGDWVGSRVGIEENKQNNDKKLLEDEKKNKKH</sequence>
<protein>
    <submittedName>
        <fullName evidence="2">Uncharacterized protein</fullName>
    </submittedName>
</protein>
<dbReference type="EMBL" id="OZ004258">
    <property type="protein sequence ID" value="CAK7914741.1"/>
    <property type="molecule type" value="Genomic_DNA"/>
</dbReference>
<keyword evidence="1" id="KW-1133">Transmembrane helix</keyword>
<keyword evidence="1" id="KW-0472">Membrane</keyword>
<gene>
    <name evidence="2" type="ORF">CAAN4_F17854</name>
</gene>
<evidence type="ECO:0000313" key="3">
    <source>
        <dbReference type="Proteomes" id="UP001497600"/>
    </source>
</evidence>
<keyword evidence="3" id="KW-1185">Reference proteome</keyword>
<evidence type="ECO:0000313" key="2">
    <source>
        <dbReference type="EMBL" id="CAK7914741.1"/>
    </source>
</evidence>
<evidence type="ECO:0000256" key="1">
    <source>
        <dbReference type="SAM" id="Phobius"/>
    </source>
</evidence>
<reference evidence="2 3" key="1">
    <citation type="submission" date="2024-01" db="EMBL/GenBank/DDBJ databases">
        <authorList>
            <consortium name="Genoscope - CEA"/>
            <person name="William W."/>
        </authorList>
    </citation>
    <scope>NUCLEOTIDE SEQUENCE [LARGE SCALE GENOMIC DNA]</scope>
    <source>
        <strain evidence="2 3">29B2s-10</strain>
    </source>
</reference>
<feature type="transmembrane region" description="Helical" evidence="1">
    <location>
        <begin position="123"/>
        <end position="143"/>
    </location>
</feature>
<name>A0ABP0EKY0_9ASCO</name>
<organism evidence="2 3">
    <name type="scientific">[Candida] anglica</name>
    <dbReference type="NCBI Taxonomy" id="148631"/>
    <lineage>
        <taxon>Eukaryota</taxon>
        <taxon>Fungi</taxon>
        <taxon>Dikarya</taxon>
        <taxon>Ascomycota</taxon>
        <taxon>Saccharomycotina</taxon>
        <taxon>Pichiomycetes</taxon>
        <taxon>Debaryomycetaceae</taxon>
        <taxon>Kurtzmaniella</taxon>
    </lineage>
</organism>
<proteinExistence type="predicted"/>